<dbReference type="RefSeq" id="XP_018292938.1">
    <property type="nucleotide sequence ID" value="XM_018431179.1"/>
</dbReference>
<name>A0A162NJW6_PHYB8</name>
<gene>
    <name evidence="1" type="ORF">PHYBLDRAFT_144251</name>
</gene>
<dbReference type="AlphaFoldDB" id="A0A162NJW6"/>
<organism evidence="1 2">
    <name type="scientific">Phycomyces blakesleeanus (strain ATCC 8743b / DSM 1359 / FGSC 10004 / NBRC 33097 / NRRL 1555)</name>
    <dbReference type="NCBI Taxonomy" id="763407"/>
    <lineage>
        <taxon>Eukaryota</taxon>
        <taxon>Fungi</taxon>
        <taxon>Fungi incertae sedis</taxon>
        <taxon>Mucoromycota</taxon>
        <taxon>Mucoromycotina</taxon>
        <taxon>Mucoromycetes</taxon>
        <taxon>Mucorales</taxon>
        <taxon>Phycomycetaceae</taxon>
        <taxon>Phycomyces</taxon>
    </lineage>
</organism>
<accession>A0A162NJW6</accession>
<dbReference type="InParanoid" id="A0A162NJW6"/>
<dbReference type="GeneID" id="28992085"/>
<keyword evidence="2" id="KW-1185">Reference proteome</keyword>
<sequence length="153" mass="17857">MSHLPGVLFFWKDLERPIDMILLQSDQSKSFEAWESGMAKTIKNYWNATIFCFIEDKDSEDNNVNQSIIQQHPEEKFLAESLQEALDKISGLDLVCIEDCLTNESDSLYVRQCTHRVINDNEITNIFKCVCRLLNILKDENVDRNFINTVKDY</sequence>
<protein>
    <submittedName>
        <fullName evidence="1">Uncharacterized protein</fullName>
    </submittedName>
</protein>
<evidence type="ECO:0000313" key="2">
    <source>
        <dbReference type="Proteomes" id="UP000077315"/>
    </source>
</evidence>
<dbReference type="Proteomes" id="UP000077315">
    <property type="component" value="Unassembled WGS sequence"/>
</dbReference>
<evidence type="ECO:0000313" key="1">
    <source>
        <dbReference type="EMBL" id="OAD74898.1"/>
    </source>
</evidence>
<proteinExistence type="predicted"/>
<dbReference type="EMBL" id="KV440978">
    <property type="protein sequence ID" value="OAD74898.1"/>
    <property type="molecule type" value="Genomic_DNA"/>
</dbReference>
<dbReference type="VEuPathDB" id="FungiDB:PHYBLDRAFT_144251"/>
<reference evidence="2" key="1">
    <citation type="submission" date="2015-06" db="EMBL/GenBank/DDBJ databases">
        <title>Expansion of signal transduction pathways in fungi by whole-genome duplication.</title>
        <authorList>
            <consortium name="DOE Joint Genome Institute"/>
            <person name="Corrochano L.M."/>
            <person name="Kuo A."/>
            <person name="Marcet-Houben M."/>
            <person name="Polaino S."/>
            <person name="Salamov A."/>
            <person name="Villalobos J.M."/>
            <person name="Alvarez M.I."/>
            <person name="Avalos J."/>
            <person name="Benito E.P."/>
            <person name="Benoit I."/>
            <person name="Burger G."/>
            <person name="Camino L.P."/>
            <person name="Canovas D."/>
            <person name="Cerda-Olmedo E."/>
            <person name="Cheng J.-F."/>
            <person name="Dominguez A."/>
            <person name="Elias M."/>
            <person name="Eslava A.P."/>
            <person name="Glaser F."/>
            <person name="Grimwood J."/>
            <person name="Gutierrez G."/>
            <person name="Heitman J."/>
            <person name="Henrissat B."/>
            <person name="Iturriaga E.A."/>
            <person name="Lang B.F."/>
            <person name="Lavin J.L."/>
            <person name="Lee S."/>
            <person name="Li W."/>
            <person name="Lindquist E."/>
            <person name="Lopez-Garcia S."/>
            <person name="Luque E.M."/>
            <person name="Marcos A.T."/>
            <person name="Martin J."/>
            <person name="McCluskey K."/>
            <person name="Medina H.R."/>
            <person name="Miralles-Duran A."/>
            <person name="Miyazaki A."/>
            <person name="Munoz-Torres E."/>
            <person name="Oguiza J.A."/>
            <person name="Ohm R."/>
            <person name="Olmedo M."/>
            <person name="Orejas M."/>
            <person name="Ortiz-Castellanos L."/>
            <person name="Pisabarro A.G."/>
            <person name="Rodriguez-Romero J."/>
            <person name="Ruiz-Herrera J."/>
            <person name="Ruiz-Vazquez R."/>
            <person name="Sanz C."/>
            <person name="Schackwitz W."/>
            <person name="Schmutz J."/>
            <person name="Shahriari M."/>
            <person name="Shelest E."/>
            <person name="Silva-Franco F."/>
            <person name="Soanes D."/>
            <person name="Syed K."/>
            <person name="Tagua V.G."/>
            <person name="Talbot N.J."/>
            <person name="Thon M."/>
            <person name="De vries R.P."/>
            <person name="Wiebenga A."/>
            <person name="Yadav J.S."/>
            <person name="Braun E.L."/>
            <person name="Baker S."/>
            <person name="Garre V."/>
            <person name="Horwitz B."/>
            <person name="Torres-Martinez S."/>
            <person name="Idnurm A."/>
            <person name="Herrera-Estrella A."/>
            <person name="Gabaldon T."/>
            <person name="Grigoriev I.V."/>
        </authorList>
    </citation>
    <scope>NUCLEOTIDE SEQUENCE [LARGE SCALE GENOMIC DNA]</scope>
    <source>
        <strain evidence="2">NRRL 1555(-)</strain>
    </source>
</reference>